<dbReference type="PANTHER" id="PTHR36456">
    <property type="entry name" value="UPF0232 PROTEIN SCO3875"/>
    <property type="match status" value="1"/>
</dbReference>
<dbReference type="Pfam" id="PF05258">
    <property type="entry name" value="DciA"/>
    <property type="match status" value="1"/>
</dbReference>
<sequence>MGKYNRDDAFRRSDDITIKQAVDKLLEVYRLRRKFDETSIVAAWPELIGQAIANRTQQIYIRDKKLFVKVESAVIKNELAMMRRQIIGRVNEYVGQVVIEEFVIL</sequence>
<accession>A0ABP7YYN8</accession>
<evidence type="ECO:0000313" key="2">
    <source>
        <dbReference type="Proteomes" id="UP001500101"/>
    </source>
</evidence>
<keyword evidence="2" id="KW-1185">Reference proteome</keyword>
<gene>
    <name evidence="1" type="ORF">GCM10022216_25530</name>
</gene>
<evidence type="ECO:0000313" key="1">
    <source>
        <dbReference type="EMBL" id="GAA4143520.1"/>
    </source>
</evidence>
<proteinExistence type="predicted"/>
<comment type="caution">
    <text evidence="1">The sequence shown here is derived from an EMBL/GenBank/DDBJ whole genome shotgun (WGS) entry which is preliminary data.</text>
</comment>
<evidence type="ECO:0008006" key="3">
    <source>
        <dbReference type="Google" id="ProtNLM"/>
    </source>
</evidence>
<dbReference type="Proteomes" id="UP001500101">
    <property type="component" value="Unassembled WGS sequence"/>
</dbReference>
<dbReference type="RefSeq" id="WP_344675136.1">
    <property type="nucleotide sequence ID" value="NZ_BAAAZI010000010.1"/>
</dbReference>
<reference evidence="2" key="1">
    <citation type="journal article" date="2019" name="Int. J. Syst. Evol. Microbiol.">
        <title>The Global Catalogue of Microorganisms (GCM) 10K type strain sequencing project: providing services to taxonomists for standard genome sequencing and annotation.</title>
        <authorList>
            <consortium name="The Broad Institute Genomics Platform"/>
            <consortium name="The Broad Institute Genome Sequencing Center for Infectious Disease"/>
            <person name="Wu L."/>
            <person name="Ma J."/>
        </authorList>
    </citation>
    <scope>NUCLEOTIDE SEQUENCE [LARGE SCALE GENOMIC DNA]</scope>
    <source>
        <strain evidence="2">JCM 16704</strain>
    </source>
</reference>
<dbReference type="InterPro" id="IPR007922">
    <property type="entry name" value="DciA-like"/>
</dbReference>
<name>A0ABP7YYN8_9SPHI</name>
<dbReference type="PANTHER" id="PTHR36456:SF1">
    <property type="entry name" value="UPF0232 PROTEIN SCO3875"/>
    <property type="match status" value="1"/>
</dbReference>
<protein>
    <recommendedName>
        <fullName evidence="3">Nucleic acid-binding Zn ribbon protein</fullName>
    </recommendedName>
</protein>
<dbReference type="EMBL" id="BAAAZI010000010">
    <property type="protein sequence ID" value="GAA4143520.1"/>
    <property type="molecule type" value="Genomic_DNA"/>
</dbReference>
<organism evidence="1 2">
    <name type="scientific">Sphingobacterium kyonggiense</name>
    <dbReference type="NCBI Taxonomy" id="714075"/>
    <lineage>
        <taxon>Bacteria</taxon>
        <taxon>Pseudomonadati</taxon>
        <taxon>Bacteroidota</taxon>
        <taxon>Sphingobacteriia</taxon>
        <taxon>Sphingobacteriales</taxon>
        <taxon>Sphingobacteriaceae</taxon>
        <taxon>Sphingobacterium</taxon>
    </lineage>
</organism>